<name>A0A7L4US20_BALHA</name>
<evidence type="ECO:0000313" key="2">
    <source>
        <dbReference type="EMBL" id="PVX51744.1"/>
    </source>
</evidence>
<dbReference type="EMBL" id="QENZ01000003">
    <property type="protein sequence ID" value="PVX51744.1"/>
    <property type="molecule type" value="Genomic_DNA"/>
</dbReference>
<feature type="transmembrane region" description="Helical" evidence="1">
    <location>
        <begin position="30"/>
        <end position="54"/>
    </location>
</feature>
<gene>
    <name evidence="2" type="ORF">C7377_0029</name>
</gene>
<dbReference type="Proteomes" id="UP000251835">
    <property type="component" value="Unassembled WGS sequence"/>
</dbReference>
<keyword evidence="1" id="KW-0472">Membrane</keyword>
<reference evidence="2 3" key="1">
    <citation type="submission" date="2018-05" db="EMBL/GenBank/DDBJ databases">
        <title>Genomic Encyclopedia of Type Strains, Phase IV (KMG-IV): sequencing the most valuable type-strain genomes for metagenomic binning, comparative biology and taxonomic classification.</title>
        <authorList>
            <person name="Goeker M."/>
        </authorList>
    </citation>
    <scope>NUCLEOTIDE SEQUENCE [LARGE SCALE GENOMIC DNA]</scope>
    <source>
        <strain evidence="2 3">DSM 28579</strain>
    </source>
</reference>
<evidence type="ECO:0008006" key="4">
    <source>
        <dbReference type="Google" id="ProtNLM"/>
    </source>
</evidence>
<feature type="transmembrane region" description="Helical" evidence="1">
    <location>
        <begin position="119"/>
        <end position="146"/>
    </location>
</feature>
<proteinExistence type="predicted"/>
<keyword evidence="1" id="KW-1133">Transmembrane helix</keyword>
<keyword evidence="3" id="KW-1185">Reference proteome</keyword>
<evidence type="ECO:0000313" key="3">
    <source>
        <dbReference type="Proteomes" id="UP000251835"/>
    </source>
</evidence>
<accession>A0A7L4US20</accession>
<dbReference type="RefSeq" id="WP_116495319.1">
    <property type="nucleotide sequence ID" value="NZ_QENZ01000003.1"/>
</dbReference>
<feature type="transmembrane region" description="Helical" evidence="1">
    <location>
        <begin position="66"/>
        <end position="88"/>
    </location>
</feature>
<organism evidence="2 3">
    <name type="scientific">Balneicella halophila</name>
    <dbReference type="NCBI Taxonomy" id="1537566"/>
    <lineage>
        <taxon>Bacteria</taxon>
        <taxon>Pseudomonadati</taxon>
        <taxon>Bacteroidota</taxon>
        <taxon>Bacteroidia</taxon>
        <taxon>Bacteroidales</taxon>
        <taxon>Balneicellaceae</taxon>
        <taxon>Balneicella</taxon>
    </lineage>
</organism>
<comment type="caution">
    <text evidence="2">The sequence shown here is derived from an EMBL/GenBank/DDBJ whole genome shotgun (WGS) entry which is preliminary data.</text>
</comment>
<keyword evidence="1" id="KW-0812">Transmembrane</keyword>
<sequence length="151" mass="17281">MNENVAPSTPLILSENSISYLNTTRKWAKFLSILGFVFTGLFLLIAIGLIFGGLFVGSIDESPFPLVLLGLIYFVMSGVYLIPIWYLFKFSKNLEKMYLYRDNFLVEEAFRYQMAFYRFIGIFTIVILAIYLVLIIIGLLAGFGYFMSQLS</sequence>
<dbReference type="OrthoDB" id="1121797at2"/>
<evidence type="ECO:0000256" key="1">
    <source>
        <dbReference type="SAM" id="Phobius"/>
    </source>
</evidence>
<protein>
    <recommendedName>
        <fullName evidence="4">DUF5362 domain-containing protein</fullName>
    </recommendedName>
</protein>
<dbReference type="AlphaFoldDB" id="A0A7L4US20"/>